<organism evidence="13 14">
    <name type="scientific">Paenibacillus stellifer</name>
    <dbReference type="NCBI Taxonomy" id="169760"/>
    <lineage>
        <taxon>Bacteria</taxon>
        <taxon>Bacillati</taxon>
        <taxon>Bacillota</taxon>
        <taxon>Bacilli</taxon>
        <taxon>Bacillales</taxon>
        <taxon>Paenibacillaceae</taxon>
        <taxon>Paenibacillus</taxon>
    </lineage>
</organism>
<dbReference type="EC" id="6.3.5.4" evidence="3"/>
<reference evidence="13 14" key="1">
    <citation type="submission" date="2014-08" db="EMBL/GenBank/DDBJ databases">
        <title>Comparative genomics of the Paenibacillus odorifer group.</title>
        <authorList>
            <person name="den Bakker H.C."/>
            <person name="Tsai Y.-C."/>
            <person name="Martin N."/>
            <person name="Korlach J."/>
            <person name="Wiedmann M."/>
        </authorList>
    </citation>
    <scope>NUCLEOTIDE SEQUENCE [LARGE SCALE GENOMIC DNA]</scope>
    <source>
        <strain evidence="13 14">DSM 14472</strain>
    </source>
</reference>
<sequence length="630" mass="71620">MCGIAGIFNASGVDATTLHVMTESLGHRGPDDIGFFHDGQIGLGHVRLSILDPEHGKQPVANEDGSVIVIFNGEIFNYLALRDMLMRCGHAVLNDSDTAILPHMYEEYGLDMFSRLNGQFAIAIWDRRQSTLILARDRMGEKPLYYAREGNRLCFASECKAILKSGFVKPVISPRAMRQVFTYWSTLGDTSVFEHISSVPPGSMLVCQKGEVRIAPYWSFTYPAGCTKETCSLEDYIEELDVRLTRAIERRLLSDVPVSFYLSGGLDSSLILAIASRRLSRRPDTFSLTFEDRHFDESRYQRAMLDTLETNHHEVRYSMDDLPGVIRETVRHTETPLVRTGAFPMFVLARLVGSRGRKVVLSGEGSDELFGGYDLFREVKIRTFVSRNPDSNFRSALYKRVNQFVNGLNDQPVRSLAMYYGSSSADSVLGSHVSRWRLFDSSLRLFSADYRYEMAQGGKFQDVEGFLPPGFAEWTPIRRAQFLELLIFLPNYLLSSQGDRVAMAAGVECRYPFLDSDMLDYAMNLPDSLKLKGLDEKYILKKLARKYVPGEIINRTKFPYRAPVDLARLLNDEYIRYVLEPDTIRRFGIFDPESAGKYIAFLSSKERVNEKDIMRFMGILTTQVLAEQFM</sequence>
<dbReference type="PROSITE" id="PS51278">
    <property type="entry name" value="GATASE_TYPE_2"/>
    <property type="match status" value="1"/>
</dbReference>
<comment type="catalytic activity">
    <reaction evidence="8">
        <text>L-aspartate + L-glutamine + ATP + H2O = L-asparagine + L-glutamate + AMP + diphosphate + H(+)</text>
        <dbReference type="Rhea" id="RHEA:12228"/>
        <dbReference type="ChEBI" id="CHEBI:15377"/>
        <dbReference type="ChEBI" id="CHEBI:15378"/>
        <dbReference type="ChEBI" id="CHEBI:29985"/>
        <dbReference type="ChEBI" id="CHEBI:29991"/>
        <dbReference type="ChEBI" id="CHEBI:30616"/>
        <dbReference type="ChEBI" id="CHEBI:33019"/>
        <dbReference type="ChEBI" id="CHEBI:58048"/>
        <dbReference type="ChEBI" id="CHEBI:58359"/>
        <dbReference type="ChEBI" id="CHEBI:456215"/>
        <dbReference type="EC" id="6.3.5.4"/>
    </reaction>
</comment>
<dbReference type="SUPFAM" id="SSF56235">
    <property type="entry name" value="N-terminal nucleophile aminohydrolases (Ntn hydrolases)"/>
    <property type="match status" value="1"/>
</dbReference>
<dbReference type="OrthoDB" id="9763290at2"/>
<dbReference type="NCBIfam" id="TIGR01536">
    <property type="entry name" value="asn_synth_AEB"/>
    <property type="match status" value="1"/>
</dbReference>
<dbReference type="STRING" id="169760.PSTEL_12020"/>
<gene>
    <name evidence="13" type="ORF">PSTEL_12020</name>
</gene>
<dbReference type="PANTHER" id="PTHR43284">
    <property type="entry name" value="ASPARAGINE SYNTHETASE (GLUTAMINE-HYDROLYZING)"/>
    <property type="match status" value="1"/>
</dbReference>
<dbReference type="InterPro" id="IPR029055">
    <property type="entry name" value="Ntn_hydrolases_N"/>
</dbReference>
<dbReference type="GO" id="GO:0004066">
    <property type="term" value="F:asparagine synthase (glutamine-hydrolyzing) activity"/>
    <property type="evidence" value="ECO:0007669"/>
    <property type="project" value="UniProtKB-EC"/>
</dbReference>
<evidence type="ECO:0000256" key="5">
    <source>
        <dbReference type="ARBA" id="ARBA00022840"/>
    </source>
</evidence>
<dbReference type="Pfam" id="PF00733">
    <property type="entry name" value="Asn_synthase"/>
    <property type="match status" value="1"/>
</dbReference>
<dbReference type="CDD" id="cd01991">
    <property type="entry name" value="Asn_synthase_B_C"/>
    <property type="match status" value="1"/>
</dbReference>
<evidence type="ECO:0000256" key="8">
    <source>
        <dbReference type="ARBA" id="ARBA00048741"/>
    </source>
</evidence>
<feature type="binding site" evidence="10">
    <location>
        <begin position="362"/>
        <end position="363"/>
    </location>
    <ligand>
        <name>ATP</name>
        <dbReference type="ChEBI" id="CHEBI:30616"/>
    </ligand>
</feature>
<evidence type="ECO:0000256" key="7">
    <source>
        <dbReference type="ARBA" id="ARBA00022962"/>
    </source>
</evidence>
<proteinExistence type="inferred from homology"/>
<evidence type="ECO:0000256" key="10">
    <source>
        <dbReference type="PIRSR" id="PIRSR001589-2"/>
    </source>
</evidence>
<accession>A0A089LU98</accession>
<evidence type="ECO:0000313" key="13">
    <source>
        <dbReference type="EMBL" id="AIQ63700.1"/>
    </source>
</evidence>
<dbReference type="KEGG" id="pste:PSTEL_12020"/>
<keyword evidence="6 9" id="KW-0061">Asparagine biosynthesis</keyword>
<dbReference type="InterPro" id="IPR051786">
    <property type="entry name" value="ASN_synthetase/amidase"/>
</dbReference>
<comment type="pathway">
    <text evidence="1">Amino-acid biosynthesis; L-asparagine biosynthesis; L-asparagine from L-aspartate (L-Gln route): step 1/1.</text>
</comment>
<dbReference type="InterPro" id="IPR033738">
    <property type="entry name" value="AsnB_N"/>
</dbReference>
<dbReference type="PIRSF" id="PIRSF001589">
    <property type="entry name" value="Asn_synthetase_glu-h"/>
    <property type="match status" value="1"/>
</dbReference>
<name>A0A089LU98_9BACL</name>
<dbReference type="InterPro" id="IPR017932">
    <property type="entry name" value="GATase_2_dom"/>
</dbReference>
<dbReference type="SUPFAM" id="SSF52402">
    <property type="entry name" value="Adenine nucleotide alpha hydrolases-like"/>
    <property type="match status" value="1"/>
</dbReference>
<evidence type="ECO:0000259" key="12">
    <source>
        <dbReference type="PROSITE" id="PS51278"/>
    </source>
</evidence>
<feature type="binding site" evidence="10">
    <location>
        <position position="97"/>
    </location>
    <ligand>
        <name>L-glutamine</name>
        <dbReference type="ChEBI" id="CHEBI:58359"/>
    </ligand>
</feature>
<feature type="domain" description="Glutamine amidotransferase type-2" evidence="12">
    <location>
        <begin position="2"/>
        <end position="210"/>
    </location>
</feature>
<keyword evidence="7 9" id="KW-0315">Glutamine amidotransferase</keyword>
<evidence type="ECO:0000256" key="3">
    <source>
        <dbReference type="ARBA" id="ARBA00012737"/>
    </source>
</evidence>
<evidence type="ECO:0000256" key="6">
    <source>
        <dbReference type="ARBA" id="ARBA00022888"/>
    </source>
</evidence>
<dbReference type="HOGENOM" id="CLU_014658_3_1_9"/>
<keyword evidence="9" id="KW-0028">Amino-acid biosynthesis</keyword>
<keyword evidence="4 10" id="KW-0547">Nucleotide-binding</keyword>
<dbReference type="InterPro" id="IPR001962">
    <property type="entry name" value="Asn_synthase"/>
</dbReference>
<evidence type="ECO:0000256" key="2">
    <source>
        <dbReference type="ARBA" id="ARBA00005752"/>
    </source>
</evidence>
<dbReference type="GO" id="GO:0005829">
    <property type="term" value="C:cytosol"/>
    <property type="evidence" value="ECO:0007669"/>
    <property type="project" value="TreeGrafter"/>
</dbReference>
<dbReference type="GO" id="GO:0006529">
    <property type="term" value="P:asparagine biosynthetic process"/>
    <property type="evidence" value="ECO:0007669"/>
    <property type="project" value="UniProtKB-KW"/>
</dbReference>
<evidence type="ECO:0000256" key="4">
    <source>
        <dbReference type="ARBA" id="ARBA00022741"/>
    </source>
</evidence>
<evidence type="ECO:0000256" key="9">
    <source>
        <dbReference type="PIRSR" id="PIRSR001589-1"/>
    </source>
</evidence>
<dbReference type="Pfam" id="PF13537">
    <property type="entry name" value="GATase_7"/>
    <property type="match status" value="1"/>
</dbReference>
<dbReference type="Proteomes" id="UP000029507">
    <property type="component" value="Chromosome"/>
</dbReference>
<evidence type="ECO:0000256" key="1">
    <source>
        <dbReference type="ARBA" id="ARBA00005187"/>
    </source>
</evidence>
<keyword evidence="14" id="KW-1185">Reference proteome</keyword>
<keyword evidence="5 10" id="KW-0067">ATP-binding</keyword>
<dbReference type="Gene3D" id="3.60.20.10">
    <property type="entry name" value="Glutamine Phosphoribosylpyrophosphate, subunit 1, domain 1"/>
    <property type="match status" value="1"/>
</dbReference>
<comment type="similarity">
    <text evidence="2">Belongs to the asparagine synthetase family.</text>
</comment>
<feature type="active site" description="For GATase activity" evidence="9">
    <location>
        <position position="2"/>
    </location>
</feature>
<dbReference type="PANTHER" id="PTHR43284:SF1">
    <property type="entry name" value="ASPARAGINE SYNTHETASE"/>
    <property type="match status" value="1"/>
</dbReference>
<dbReference type="RefSeq" id="WP_038695427.1">
    <property type="nucleotide sequence ID" value="NZ_CP009286.1"/>
</dbReference>
<dbReference type="EMBL" id="CP009286">
    <property type="protein sequence ID" value="AIQ63700.1"/>
    <property type="molecule type" value="Genomic_DNA"/>
</dbReference>
<dbReference type="InterPro" id="IPR006426">
    <property type="entry name" value="Asn_synth_AEB"/>
</dbReference>
<evidence type="ECO:0000313" key="14">
    <source>
        <dbReference type="Proteomes" id="UP000029507"/>
    </source>
</evidence>
<dbReference type="GO" id="GO:0005524">
    <property type="term" value="F:ATP binding"/>
    <property type="evidence" value="ECO:0007669"/>
    <property type="project" value="UniProtKB-KW"/>
</dbReference>
<evidence type="ECO:0000256" key="11">
    <source>
        <dbReference type="PIRSR" id="PIRSR001589-3"/>
    </source>
</evidence>
<dbReference type="CDD" id="cd00712">
    <property type="entry name" value="AsnB"/>
    <property type="match status" value="1"/>
</dbReference>
<feature type="site" description="Important for beta-aspartyl-AMP intermediate formation" evidence="11">
    <location>
        <position position="364"/>
    </location>
</feature>
<dbReference type="InterPro" id="IPR014729">
    <property type="entry name" value="Rossmann-like_a/b/a_fold"/>
</dbReference>
<dbReference type="Gene3D" id="3.40.50.620">
    <property type="entry name" value="HUPs"/>
    <property type="match status" value="2"/>
</dbReference>
<dbReference type="AlphaFoldDB" id="A0A089LU98"/>
<protein>
    <recommendedName>
        <fullName evidence="3">asparagine synthase (glutamine-hydrolyzing)</fullName>
        <ecNumber evidence="3">6.3.5.4</ecNumber>
    </recommendedName>
</protein>